<dbReference type="GO" id="GO:0005509">
    <property type="term" value="F:calcium ion binding"/>
    <property type="evidence" value="ECO:0007669"/>
    <property type="project" value="InterPro"/>
</dbReference>
<proteinExistence type="predicted"/>
<evidence type="ECO:0000256" key="1">
    <source>
        <dbReference type="ARBA" id="ARBA00022723"/>
    </source>
</evidence>
<keyword evidence="1" id="KW-0479">Metal-binding</keyword>
<dbReference type="InterPro" id="IPR051581">
    <property type="entry name" value="Ca-bind"/>
</dbReference>
<dbReference type="InParanoid" id="A0A6L2PAI8"/>
<dbReference type="SUPFAM" id="SSF47473">
    <property type="entry name" value="EF-hand"/>
    <property type="match status" value="1"/>
</dbReference>
<dbReference type="PROSITE" id="PS50222">
    <property type="entry name" value="EF_HAND_2"/>
    <property type="match status" value="3"/>
</dbReference>
<comment type="caution">
    <text evidence="5">The sequence shown here is derived from an EMBL/GenBank/DDBJ whole genome shotgun (WGS) entry which is preliminary data.</text>
</comment>
<gene>
    <name evidence="5" type="ORF">Cfor_04461</name>
</gene>
<dbReference type="PROSITE" id="PS00018">
    <property type="entry name" value="EF_HAND_1"/>
    <property type="match status" value="3"/>
</dbReference>
<dbReference type="SMART" id="SM00054">
    <property type="entry name" value="EFh"/>
    <property type="match status" value="3"/>
</dbReference>
<keyword evidence="6" id="KW-1185">Reference proteome</keyword>
<feature type="domain" description="EF-hand" evidence="4">
    <location>
        <begin position="71"/>
        <end position="106"/>
    </location>
</feature>
<dbReference type="EMBL" id="BLKM01000137">
    <property type="protein sequence ID" value="GFG29399.1"/>
    <property type="molecule type" value="Genomic_DNA"/>
</dbReference>
<name>A0A6L2PAI8_COPFO</name>
<dbReference type="Proteomes" id="UP000502823">
    <property type="component" value="Unassembled WGS sequence"/>
</dbReference>
<evidence type="ECO:0000256" key="3">
    <source>
        <dbReference type="ARBA" id="ARBA00022837"/>
    </source>
</evidence>
<dbReference type="Pfam" id="PF13202">
    <property type="entry name" value="EF-hand_5"/>
    <property type="match status" value="1"/>
</dbReference>
<reference evidence="6" key="1">
    <citation type="submission" date="2020-01" db="EMBL/GenBank/DDBJ databases">
        <title>Draft genome sequence of the Termite Coptotermes fromosanus.</title>
        <authorList>
            <person name="Itakura S."/>
            <person name="Yosikawa Y."/>
            <person name="Umezawa K."/>
        </authorList>
    </citation>
    <scope>NUCLEOTIDE SEQUENCE [LARGE SCALE GENOMIC DNA]</scope>
</reference>
<dbReference type="AlphaFoldDB" id="A0A6L2PAI8"/>
<organism evidence="5 6">
    <name type="scientific">Coptotermes formosanus</name>
    <name type="common">Formosan subterranean termite</name>
    <dbReference type="NCBI Taxonomy" id="36987"/>
    <lineage>
        <taxon>Eukaryota</taxon>
        <taxon>Metazoa</taxon>
        <taxon>Ecdysozoa</taxon>
        <taxon>Arthropoda</taxon>
        <taxon>Hexapoda</taxon>
        <taxon>Insecta</taxon>
        <taxon>Pterygota</taxon>
        <taxon>Neoptera</taxon>
        <taxon>Polyneoptera</taxon>
        <taxon>Dictyoptera</taxon>
        <taxon>Blattodea</taxon>
        <taxon>Blattoidea</taxon>
        <taxon>Termitoidae</taxon>
        <taxon>Rhinotermitidae</taxon>
        <taxon>Coptotermes</taxon>
    </lineage>
</organism>
<accession>A0A6L2PAI8</accession>
<dbReference type="Pfam" id="PF13499">
    <property type="entry name" value="EF-hand_7"/>
    <property type="match status" value="1"/>
</dbReference>
<keyword evidence="2" id="KW-0677">Repeat</keyword>
<dbReference type="InterPro" id="IPR002048">
    <property type="entry name" value="EF_hand_dom"/>
</dbReference>
<protein>
    <recommendedName>
        <fullName evidence="4">EF-hand domain-containing protein</fullName>
    </recommendedName>
</protein>
<evidence type="ECO:0000313" key="5">
    <source>
        <dbReference type="EMBL" id="GFG29399.1"/>
    </source>
</evidence>
<dbReference type="OrthoDB" id="444540at2759"/>
<keyword evidence="3" id="KW-0106">Calcium</keyword>
<dbReference type="InterPro" id="IPR018247">
    <property type="entry name" value="EF_Hand_1_Ca_BS"/>
</dbReference>
<dbReference type="CDD" id="cd00051">
    <property type="entry name" value="EFh"/>
    <property type="match status" value="2"/>
</dbReference>
<feature type="domain" description="EF-hand" evidence="4">
    <location>
        <begin position="107"/>
        <end position="142"/>
    </location>
</feature>
<sequence>MNISEREWRTATSDTWTVSEVFLRISGMFNRPQSANTRQEAEMVDKAKRQVVMAKDPVEKLRLLCLSRGTTGILGLGRVFRRMDDDGNKSLNLEEFTEGMNDTGMDLNAEETKALFDRFDKDGNGSIDMDEFLLAVRPPMSKSRLNIIGESFKKLDKSGDGVITIDDLRGVYSVKMNPRYMSGEETEEQILNKFLNNFEKDENSRDGKSLKMEGQRYTSLKRDICLKTIQNHNPKDRNMNNSVMITAITCSIVSQQQAWRDVTHAAVLPEYALTSTKEVLAQSLAASSPLTSDLRCIMLRNS</sequence>
<dbReference type="PANTHER" id="PTHR34524">
    <property type="entry name" value="CALCYPHOSIN"/>
    <property type="match status" value="1"/>
</dbReference>
<dbReference type="InterPro" id="IPR011992">
    <property type="entry name" value="EF-hand-dom_pair"/>
</dbReference>
<dbReference type="Gene3D" id="1.10.238.10">
    <property type="entry name" value="EF-hand"/>
    <property type="match status" value="2"/>
</dbReference>
<evidence type="ECO:0000256" key="2">
    <source>
        <dbReference type="ARBA" id="ARBA00022737"/>
    </source>
</evidence>
<evidence type="ECO:0000259" key="4">
    <source>
        <dbReference type="PROSITE" id="PS50222"/>
    </source>
</evidence>
<dbReference type="PANTHER" id="PTHR34524:SF6">
    <property type="entry name" value="CALCYPHOSINE LIKE"/>
    <property type="match status" value="1"/>
</dbReference>
<feature type="domain" description="EF-hand" evidence="4">
    <location>
        <begin position="143"/>
        <end position="178"/>
    </location>
</feature>
<evidence type="ECO:0000313" key="6">
    <source>
        <dbReference type="Proteomes" id="UP000502823"/>
    </source>
</evidence>